<dbReference type="Gene3D" id="3.40.50.300">
    <property type="entry name" value="P-loop containing nucleotide triphosphate hydrolases"/>
    <property type="match status" value="1"/>
</dbReference>
<keyword evidence="2 5" id="KW-0547">Nucleotide-binding</keyword>
<feature type="binding site" evidence="5">
    <location>
        <begin position="191"/>
        <end position="192"/>
    </location>
    <ligand>
        <name>GTP</name>
        <dbReference type="ChEBI" id="CHEBI:37565"/>
    </ligand>
</feature>
<dbReference type="PANTHER" id="PTHR23359">
    <property type="entry name" value="NUCLEOTIDE KINASE"/>
    <property type="match status" value="1"/>
</dbReference>
<dbReference type="GO" id="GO:0016301">
    <property type="term" value="F:kinase activity"/>
    <property type="evidence" value="ECO:0007669"/>
    <property type="project" value="UniProtKB-KW"/>
</dbReference>
<name>A0ABP0BQL4_9PEZI</name>
<dbReference type="CDD" id="cd01428">
    <property type="entry name" value="ADK"/>
    <property type="match status" value="1"/>
</dbReference>
<dbReference type="InterPro" id="IPR028586">
    <property type="entry name" value="AK3/Ak4_mitochondrial"/>
</dbReference>
<dbReference type="PRINTS" id="PR00094">
    <property type="entry name" value="ADENYLTKNASE"/>
</dbReference>
<dbReference type="EMBL" id="CAWUHD010000042">
    <property type="protein sequence ID" value="CAK7221949.1"/>
    <property type="molecule type" value="Genomic_DNA"/>
</dbReference>
<comment type="catalytic activity">
    <reaction evidence="5">
        <text>a ribonucleoside 5'-triphosphate + AMP = a ribonucleoside 5'-diphosphate + ADP</text>
        <dbReference type="Rhea" id="RHEA:13749"/>
        <dbReference type="ChEBI" id="CHEBI:57930"/>
        <dbReference type="ChEBI" id="CHEBI:61557"/>
        <dbReference type="ChEBI" id="CHEBI:456215"/>
        <dbReference type="ChEBI" id="CHEBI:456216"/>
        <dbReference type="EC" id="2.7.4.10"/>
    </reaction>
</comment>
<dbReference type="SUPFAM" id="SSF57774">
    <property type="entry name" value="Microbial and mitochondrial ADK, insert 'zinc finger' domain"/>
    <property type="match status" value="1"/>
</dbReference>
<feature type="binding site" evidence="5">
    <location>
        <position position="182"/>
    </location>
    <ligand>
        <name>GTP</name>
        <dbReference type="ChEBI" id="CHEBI:37565"/>
    </ligand>
</feature>
<dbReference type="PROSITE" id="PS00113">
    <property type="entry name" value="ADENYLATE_KINASE"/>
    <property type="match status" value="1"/>
</dbReference>
<dbReference type="EC" id="2.7.4.10" evidence="5"/>
<feature type="binding site" evidence="5">
    <location>
        <position position="215"/>
    </location>
    <ligand>
        <name>AMP</name>
        <dbReference type="ChEBI" id="CHEBI:456215"/>
    </ligand>
</feature>
<evidence type="ECO:0000256" key="2">
    <source>
        <dbReference type="ARBA" id="ARBA00022741"/>
    </source>
</evidence>
<comment type="subunit">
    <text evidence="5">Monomer.</text>
</comment>
<dbReference type="InterPro" id="IPR036193">
    <property type="entry name" value="ADK_active_lid_dom_sf"/>
</dbReference>
<reference evidence="8 9" key="1">
    <citation type="submission" date="2024-01" db="EMBL/GenBank/DDBJ databases">
        <authorList>
            <person name="Allen C."/>
            <person name="Tagirdzhanova G."/>
        </authorList>
    </citation>
    <scope>NUCLEOTIDE SEQUENCE [LARGE SCALE GENOMIC DNA]</scope>
</reference>
<feature type="binding site" evidence="5">
    <location>
        <position position="226"/>
    </location>
    <ligand>
        <name>AMP</name>
        <dbReference type="ChEBI" id="CHEBI:456215"/>
    </ligand>
</feature>
<feature type="binding site" evidence="5">
    <location>
        <position position="38"/>
    </location>
    <ligand>
        <name>AMP</name>
        <dbReference type="ChEBI" id="CHEBI:456215"/>
    </ligand>
</feature>
<keyword evidence="4 5" id="KW-0496">Mitochondrion</keyword>
<sequence>MRMRKAARVILIGAPGVGKGTQSERLLGRFPQLAHLSSGDLLRHNVKTRTPLGIKVESTIKAGGLVPDDLILRLIRNELSTRGWLRNDPPQIMTLASAGLSSSGSGSHPNAEAEAGVPSFLSETSSSSSSSSLSNDPSASFLLDGFPRTAGQAAQLDTIVPINLVVSLKTPFSVMLARINGRWVHEPSGRVYNESFNAPKVPGRDDVTGEPLVRRADDSEEVYRARFNKFEETSAPLLDHYARQGVLWEVEGMSSDEITPKLVAEFERRFCGAEA</sequence>
<comment type="function">
    <text evidence="5">Involved in maintaining the homeostasis of cellular nucleotides by catalyzing the interconversion of nucleoside phosphates. Has GTP:AMP phosphotransferase and ITP:AMP phosphotransferase activities.</text>
</comment>
<feature type="domain" description="Adenylate kinase active site lid" evidence="7">
    <location>
        <begin position="182"/>
        <end position="217"/>
    </location>
</feature>
<comment type="subcellular location">
    <subcellularLocation>
        <location evidence="5">Mitochondrion matrix</location>
    </subcellularLocation>
</comment>
<proteinExistence type="inferred from homology"/>
<feature type="compositionally biased region" description="Low complexity" evidence="6">
    <location>
        <begin position="96"/>
        <end position="107"/>
    </location>
</feature>
<dbReference type="InterPro" id="IPR027417">
    <property type="entry name" value="P-loop_NTPase"/>
</dbReference>
<dbReference type="Pfam" id="PF05191">
    <property type="entry name" value="ADK_lid"/>
    <property type="match status" value="1"/>
</dbReference>
<evidence type="ECO:0000256" key="3">
    <source>
        <dbReference type="ARBA" id="ARBA00022777"/>
    </source>
</evidence>
<feature type="binding site" evidence="5">
    <location>
        <position position="152"/>
    </location>
    <ligand>
        <name>AMP</name>
        <dbReference type="ChEBI" id="CHEBI:456215"/>
    </ligand>
</feature>
<dbReference type="Pfam" id="PF00406">
    <property type="entry name" value="ADK"/>
    <property type="match status" value="2"/>
</dbReference>
<keyword evidence="1 5" id="KW-0808">Transferase</keyword>
<feature type="compositionally biased region" description="Low complexity" evidence="6">
    <location>
        <begin position="119"/>
        <end position="134"/>
    </location>
</feature>
<dbReference type="HAMAP" id="MF_03169">
    <property type="entry name" value="Adenylate_kinase_AK3"/>
    <property type="match status" value="1"/>
</dbReference>
<feature type="region of interest" description="Disordered" evidence="6">
    <location>
        <begin position="96"/>
        <end position="134"/>
    </location>
</feature>
<dbReference type="InterPro" id="IPR000850">
    <property type="entry name" value="Adenylat/UMP-CMP_kin"/>
</dbReference>
<dbReference type="InterPro" id="IPR007862">
    <property type="entry name" value="Adenylate_kinase_lid-dom"/>
</dbReference>
<evidence type="ECO:0000256" key="1">
    <source>
        <dbReference type="ARBA" id="ARBA00022679"/>
    </source>
</evidence>
<dbReference type="HAMAP" id="MF_00235">
    <property type="entry name" value="Adenylate_kinase_Adk"/>
    <property type="match status" value="1"/>
</dbReference>
<feature type="binding site" evidence="5">
    <location>
        <position position="255"/>
    </location>
    <ligand>
        <name>GTP</name>
        <dbReference type="ChEBI" id="CHEBI:37565"/>
    </ligand>
</feature>
<keyword evidence="9" id="KW-1185">Reference proteome</keyword>
<feature type="binding site" evidence="5">
    <location>
        <begin position="16"/>
        <end position="21"/>
    </location>
    <ligand>
        <name>GTP</name>
        <dbReference type="ChEBI" id="CHEBI:37565"/>
    </ligand>
</feature>
<feature type="region of interest" description="LID" evidence="5">
    <location>
        <begin position="181"/>
        <end position="218"/>
    </location>
</feature>
<evidence type="ECO:0000256" key="4">
    <source>
        <dbReference type="ARBA" id="ARBA00023128"/>
    </source>
</evidence>
<dbReference type="Proteomes" id="UP001642482">
    <property type="component" value="Unassembled WGS sequence"/>
</dbReference>
<evidence type="ECO:0000259" key="7">
    <source>
        <dbReference type="Pfam" id="PF05191"/>
    </source>
</evidence>
<accession>A0ABP0BQL4</accession>
<feature type="binding site" evidence="5">
    <location>
        <begin position="64"/>
        <end position="66"/>
    </location>
    <ligand>
        <name>AMP</name>
        <dbReference type="ChEBI" id="CHEBI:456215"/>
    </ligand>
</feature>
<evidence type="ECO:0000256" key="6">
    <source>
        <dbReference type="SAM" id="MobiDB-lite"/>
    </source>
</evidence>
<evidence type="ECO:0000313" key="8">
    <source>
        <dbReference type="EMBL" id="CAK7221949.1"/>
    </source>
</evidence>
<keyword evidence="5" id="KW-0342">GTP-binding</keyword>
<comment type="domain">
    <text evidence="5">Consists of three domains, a large central CORE domain and two small peripheral domains, NMPbind and LID, which undergo movements during catalysis. The LID domain closes over the site of phosphoryl transfer upon GTP binding. Assembling and dissambling the active center during each catalytic cycle provides an effective means to prevent GTP hydrolysis.</text>
</comment>
<protein>
    <recommendedName>
        <fullName evidence="5">GTP:AMP phosphotransferase, mitochondrial</fullName>
        <ecNumber evidence="5">2.7.4.10</ecNumber>
    </recommendedName>
    <alternativeName>
        <fullName evidence="5">Adenylate kinase 3</fullName>
        <shortName evidence="5">AK 3</shortName>
    </alternativeName>
</protein>
<feature type="binding site" evidence="5">
    <location>
        <begin position="145"/>
        <end position="148"/>
    </location>
    <ligand>
        <name>AMP</name>
        <dbReference type="ChEBI" id="CHEBI:456215"/>
    </ligand>
</feature>
<feature type="region of interest" description="NMPbind" evidence="5">
    <location>
        <begin position="37"/>
        <end position="66"/>
    </location>
</feature>
<comment type="similarity">
    <text evidence="5">Belongs to the adenylate kinase family. AK3 subfamily.</text>
</comment>
<comment type="caution">
    <text evidence="8">The sequence shown here is derived from an EMBL/GenBank/DDBJ whole genome shotgun (WGS) entry which is preliminary data.</text>
</comment>
<feature type="binding site" evidence="5">
    <location>
        <position position="43"/>
    </location>
    <ligand>
        <name>AMP</name>
        <dbReference type="ChEBI" id="CHEBI:456215"/>
    </ligand>
</feature>
<evidence type="ECO:0000313" key="9">
    <source>
        <dbReference type="Proteomes" id="UP001642482"/>
    </source>
</evidence>
<evidence type="ECO:0000256" key="5">
    <source>
        <dbReference type="HAMAP-Rule" id="MF_03169"/>
    </source>
</evidence>
<gene>
    <name evidence="5 8" type="primary">ADK2</name>
    <name evidence="8" type="ORF">SEUCBS140593_004735</name>
</gene>
<organism evidence="8 9">
    <name type="scientific">Sporothrix eucalyptigena</name>
    <dbReference type="NCBI Taxonomy" id="1812306"/>
    <lineage>
        <taxon>Eukaryota</taxon>
        <taxon>Fungi</taxon>
        <taxon>Dikarya</taxon>
        <taxon>Ascomycota</taxon>
        <taxon>Pezizomycotina</taxon>
        <taxon>Sordariomycetes</taxon>
        <taxon>Sordariomycetidae</taxon>
        <taxon>Ophiostomatales</taxon>
        <taxon>Ophiostomataceae</taxon>
        <taxon>Sporothrix</taxon>
    </lineage>
</organism>
<keyword evidence="3 5" id="KW-0418">Kinase</keyword>
<dbReference type="SUPFAM" id="SSF52540">
    <property type="entry name" value="P-loop containing nucleoside triphosphate hydrolases"/>
    <property type="match status" value="1"/>
</dbReference>
<dbReference type="InterPro" id="IPR033690">
    <property type="entry name" value="Adenylat_kinase_CS"/>
</dbReference>